<dbReference type="EC" id="3.4.14.-" evidence="6"/>
<keyword evidence="3 6" id="KW-0645">Protease</keyword>
<dbReference type="InterPro" id="IPR009003">
    <property type="entry name" value="Peptidase_S1_PA"/>
</dbReference>
<feature type="chain" id="PRO_5023015996" description="Dipeptidyl-peptidase" evidence="6">
    <location>
        <begin position="21"/>
        <end position="720"/>
    </location>
</feature>
<dbReference type="PANTHER" id="PTHR38469:SF1">
    <property type="entry name" value="PERIPLASMIC PEPTIDASE SUBFAMILY S1B"/>
    <property type="match status" value="1"/>
</dbReference>
<gene>
    <name evidence="7" type="ORF">EDC28_101279</name>
</gene>
<dbReference type="GO" id="GO:0008239">
    <property type="term" value="F:dipeptidyl-peptidase activity"/>
    <property type="evidence" value="ECO:0007669"/>
    <property type="project" value="UniProtKB-UniRule"/>
</dbReference>
<feature type="signal peptide" evidence="6">
    <location>
        <begin position="1"/>
        <end position="20"/>
    </location>
</feature>
<evidence type="ECO:0000256" key="3">
    <source>
        <dbReference type="ARBA" id="ARBA00022670"/>
    </source>
</evidence>
<dbReference type="GO" id="GO:0006508">
    <property type="term" value="P:proteolysis"/>
    <property type="evidence" value="ECO:0007669"/>
    <property type="project" value="UniProtKB-KW"/>
</dbReference>
<evidence type="ECO:0000256" key="5">
    <source>
        <dbReference type="ARBA" id="ARBA00022801"/>
    </source>
</evidence>
<organism evidence="7 8">
    <name type="scientific">Gallaecimonas pentaromativorans</name>
    <dbReference type="NCBI Taxonomy" id="584787"/>
    <lineage>
        <taxon>Bacteria</taxon>
        <taxon>Pseudomonadati</taxon>
        <taxon>Pseudomonadota</taxon>
        <taxon>Gammaproteobacteria</taxon>
        <taxon>Enterobacterales</taxon>
        <taxon>Gallaecimonadaceae</taxon>
        <taxon>Gallaecimonas</taxon>
    </lineage>
</organism>
<comment type="caution">
    <text evidence="7">The sequence shown here is derived from an EMBL/GenBank/DDBJ whole genome shotgun (WGS) entry which is preliminary data.</text>
</comment>
<accession>A0A3N1PQ04</accession>
<name>A0A3N1PQ04_9GAMM</name>
<dbReference type="FunFam" id="2.40.10.10:FF:000102">
    <property type="entry name" value="Dipeptidyl-peptidase 7"/>
    <property type="match status" value="1"/>
</dbReference>
<dbReference type="Gene3D" id="2.40.10.10">
    <property type="entry name" value="Trypsin-like serine proteases"/>
    <property type="match status" value="1"/>
</dbReference>
<dbReference type="SUPFAM" id="SSF50494">
    <property type="entry name" value="Trypsin-like serine proteases"/>
    <property type="match status" value="1"/>
</dbReference>
<dbReference type="PANTHER" id="PTHR38469">
    <property type="entry name" value="PERIPLASMIC PEPTIDASE SUBFAMILY S1B"/>
    <property type="match status" value="1"/>
</dbReference>
<dbReference type="Pfam" id="PF10459">
    <property type="entry name" value="Peptidase_S46"/>
    <property type="match status" value="1"/>
</dbReference>
<keyword evidence="4 6" id="KW-0732">Signal</keyword>
<evidence type="ECO:0000313" key="7">
    <source>
        <dbReference type="EMBL" id="ROQ30593.1"/>
    </source>
</evidence>
<keyword evidence="8" id="KW-1185">Reference proteome</keyword>
<evidence type="ECO:0000313" key="8">
    <source>
        <dbReference type="Proteomes" id="UP000268033"/>
    </source>
</evidence>
<dbReference type="Proteomes" id="UP000268033">
    <property type="component" value="Unassembled WGS sequence"/>
</dbReference>
<keyword evidence="5 6" id="KW-0378">Hydrolase</keyword>
<protein>
    <recommendedName>
        <fullName evidence="6">Dipeptidyl-peptidase</fullName>
        <ecNumber evidence="6">3.4.14.-</ecNumber>
    </recommendedName>
</protein>
<evidence type="ECO:0000256" key="4">
    <source>
        <dbReference type="ARBA" id="ARBA00022729"/>
    </source>
</evidence>
<comment type="function">
    <text evidence="6">Catalyzes the removal of dipeptides from the N-terminus of oligopeptides.</text>
</comment>
<comment type="similarity">
    <text evidence="1 6">Belongs to the peptidase S46 family.</text>
</comment>
<dbReference type="EMBL" id="RJUL01000001">
    <property type="protein sequence ID" value="ROQ30593.1"/>
    <property type="molecule type" value="Genomic_DNA"/>
</dbReference>
<dbReference type="AlphaFoldDB" id="A0A3N1PQ04"/>
<evidence type="ECO:0000256" key="1">
    <source>
        <dbReference type="ARBA" id="ARBA00010491"/>
    </source>
</evidence>
<dbReference type="InterPro" id="IPR019500">
    <property type="entry name" value="Pep_S46"/>
</dbReference>
<dbReference type="GO" id="GO:0043171">
    <property type="term" value="P:peptide catabolic process"/>
    <property type="evidence" value="ECO:0007669"/>
    <property type="project" value="UniProtKB-UniRule"/>
</dbReference>
<dbReference type="RefSeq" id="WP_123420415.1">
    <property type="nucleotide sequence ID" value="NZ_RJUL01000001.1"/>
</dbReference>
<proteinExistence type="inferred from homology"/>
<dbReference type="STRING" id="584787.GCA_001247655_01872"/>
<keyword evidence="6" id="KW-0720">Serine protease</keyword>
<sequence>MKTKLLAASALALFSLCSQANEGQWQPAQLAQLGQQLDAVGIRLDAQQLANPLDFPLNAVISMGYCSGAFVSPNGLILTNHHCGYGMIQHNSTAANNLIEKGFIAKAYAEELPGGPQERIYVTRAIDDVTQAVLAKVGQQTGKARFDAIEEASKALIKDCETDAFTRCQVRSFHGGLSYQRITQTMFKDVRLVYAPPEAIGKFGGDTDNFEWPRHTGDFSVLRVYVGPDGKPAEYSPDNKPYHSKHFLHINAQGVREGDGILLAGYPGSTSRYRLASEVNFAKNWTYPTQAADYRQTLAIINQQSQGHPEWAVAYASTVASFNNRMKKLEGLIDGFKQTDIAAIKAQKEAALPSKAHLEALESALKKAQPQWQRQWYQALSHQSALLDATIRLYRNALERQKPDADRKAGFQDRDQAMLKAGLERLQSRFVPPIDQAIWQAKLGHYLASDYRDPALDAVLPLANGKPALDALYQYTALLDAKARLALLDMNAAAFAKSQDPMVKLAVALTPQVIAAEDQEEALDGELSALRPAYMQDIIAYNEARGLPVYPDANSTLRVTFGTVAGYQPRDAVYYGPFTSVDGILQKEQDSGEFAVPEALKAAIKDRRFGQFERDTLSPKPAWYCTLLPCPAVKPFNSVPVAFLSSADTTGGNSGSPVMDGQGRLVGLNFDSTYESITKDWYFNPQITRAIHVDMRYVLWLLESVYPAPNLLDEMVIERE</sequence>
<evidence type="ECO:0000256" key="6">
    <source>
        <dbReference type="RuleBase" id="RU366067"/>
    </source>
</evidence>
<keyword evidence="2 6" id="KW-0031">Aminopeptidase</keyword>
<dbReference type="GO" id="GO:0070009">
    <property type="term" value="F:serine-type aminopeptidase activity"/>
    <property type="evidence" value="ECO:0007669"/>
    <property type="project" value="UniProtKB-UniRule"/>
</dbReference>
<reference evidence="7 8" key="1">
    <citation type="submission" date="2018-11" db="EMBL/GenBank/DDBJ databases">
        <title>Genomic Encyclopedia of Type Strains, Phase IV (KMG-IV): sequencing the most valuable type-strain genomes for metagenomic binning, comparative biology and taxonomic classification.</title>
        <authorList>
            <person name="Goeker M."/>
        </authorList>
    </citation>
    <scope>NUCLEOTIDE SEQUENCE [LARGE SCALE GENOMIC DNA]</scope>
    <source>
        <strain evidence="7 8">DSM 21945</strain>
    </source>
</reference>
<evidence type="ECO:0000256" key="2">
    <source>
        <dbReference type="ARBA" id="ARBA00022438"/>
    </source>
</evidence>
<dbReference type="InterPro" id="IPR043504">
    <property type="entry name" value="Peptidase_S1_PA_chymotrypsin"/>
</dbReference>